<feature type="region of interest" description="Disordered" evidence="1">
    <location>
        <begin position="384"/>
        <end position="434"/>
    </location>
</feature>
<reference evidence="2" key="1">
    <citation type="submission" date="2019-07" db="EMBL/GenBank/DDBJ databases">
        <authorList>
            <person name="Palmer J.M."/>
        </authorList>
    </citation>
    <scope>NUCLEOTIDE SEQUENCE</scope>
    <source>
        <strain evidence="2">PC9</strain>
    </source>
</reference>
<dbReference type="VEuPathDB" id="FungiDB:PC9H_003112"/>
<feature type="region of interest" description="Disordered" evidence="1">
    <location>
        <begin position="595"/>
        <end position="616"/>
    </location>
</feature>
<keyword evidence="3" id="KW-1185">Reference proteome</keyword>
<protein>
    <submittedName>
        <fullName evidence="2">Uncharacterized protein</fullName>
    </submittedName>
</protein>
<dbReference type="AlphaFoldDB" id="A0A8H7DW62"/>
<dbReference type="RefSeq" id="XP_036634182.1">
    <property type="nucleotide sequence ID" value="XM_036772709.1"/>
</dbReference>
<gene>
    <name evidence="2" type="ORF">PC9H_003112</name>
</gene>
<evidence type="ECO:0000313" key="2">
    <source>
        <dbReference type="EMBL" id="KAF7436283.1"/>
    </source>
</evidence>
<feature type="compositionally biased region" description="Polar residues" evidence="1">
    <location>
        <begin position="413"/>
        <end position="431"/>
    </location>
</feature>
<dbReference type="GeneID" id="59372930"/>
<dbReference type="Proteomes" id="UP000623687">
    <property type="component" value="Unassembled WGS sequence"/>
</dbReference>
<evidence type="ECO:0000313" key="3">
    <source>
        <dbReference type="Proteomes" id="UP000623687"/>
    </source>
</evidence>
<dbReference type="OrthoDB" id="2803783at2759"/>
<organism evidence="2 3">
    <name type="scientific">Pleurotus ostreatus</name>
    <name type="common">Oyster mushroom</name>
    <name type="synonym">White-rot fungus</name>
    <dbReference type="NCBI Taxonomy" id="5322"/>
    <lineage>
        <taxon>Eukaryota</taxon>
        <taxon>Fungi</taxon>
        <taxon>Dikarya</taxon>
        <taxon>Basidiomycota</taxon>
        <taxon>Agaricomycotina</taxon>
        <taxon>Agaricomycetes</taxon>
        <taxon>Agaricomycetidae</taxon>
        <taxon>Agaricales</taxon>
        <taxon>Pleurotineae</taxon>
        <taxon>Pleurotaceae</taxon>
        <taxon>Pleurotus</taxon>
    </lineage>
</organism>
<feature type="region of interest" description="Disordered" evidence="1">
    <location>
        <begin position="233"/>
        <end position="252"/>
    </location>
</feature>
<accession>A0A8H7DW62</accession>
<feature type="compositionally biased region" description="Low complexity" evidence="1">
    <location>
        <begin position="235"/>
        <end position="252"/>
    </location>
</feature>
<sequence length="616" mass="66844">MRVTANTCQVLNLNQAPKRSQRLAVSQTFCHTWWSKKLPDGIILRNVVAEEWVVEYKKRPTYNAALPIPRIPVTFINAVTKHVFAIQLKEIQETIFAKHEALKVPSEDEEVEDNADDDAARAWDFQIGLDSLPYSLDQAGQQILEHTGFISLTMVAGPDPSQGGNILAYSLTEGKTSNGCDFTQYIKNYRKTFQVPFTEFAKLVFPPEEHMRCALPGTEHLCDYNIPTAAPESNAAPVSTPAPPLSAAASSSNHDAHLELIEDNSDAEEIPNEAEATSNITDAAPARPLHSAYEIEREANIEHNKALLVSLGLDKPPVFGGKKPRTRAPKSTKDAAEPVRCFTRLTSGETEASAPFVDLTEDKIVGAPAEASEDDAVVPVPTEAIKDNTPAPTDTIEKANAPTLPAEADKLATTATSDGLASSGATPNTTEADALRDTGTDEVVPMDVDVVIACPFNAPDWLKSVVPYLAQHSKDPRWFSVIGCFIDFERSLGFLDGKLANHMLAIGKNRPKEISGGSGTANSNQPTEKLVPMAACDVSCPLKDGPKGTINGVYSLMATLTWWLQAAEANKVYQAEITTTLEDFKWVLETMIHTNGSKHRSPESDVATCSSKKARN</sequence>
<evidence type="ECO:0000256" key="1">
    <source>
        <dbReference type="SAM" id="MobiDB-lite"/>
    </source>
</evidence>
<dbReference type="EMBL" id="JACETU010000002">
    <property type="protein sequence ID" value="KAF7436283.1"/>
    <property type="molecule type" value="Genomic_DNA"/>
</dbReference>
<comment type="caution">
    <text evidence="2">The sequence shown here is derived from an EMBL/GenBank/DDBJ whole genome shotgun (WGS) entry which is preliminary data.</text>
</comment>
<name>A0A8H7DW62_PLEOS</name>
<proteinExistence type="predicted"/>
<feature type="compositionally biased region" description="Polar residues" evidence="1">
    <location>
        <begin position="607"/>
        <end position="616"/>
    </location>
</feature>